<comment type="caution">
    <text evidence="6">The sequence shown here is derived from an EMBL/GenBank/DDBJ whole genome shotgun (WGS) entry which is preliminary data.</text>
</comment>
<accession>A0A2P5DPG6</accession>
<dbReference type="Pfam" id="PF13639">
    <property type="entry name" value="zf-RING_2"/>
    <property type="match status" value="1"/>
</dbReference>
<evidence type="ECO:0000256" key="3">
    <source>
        <dbReference type="ARBA" id="ARBA00022833"/>
    </source>
</evidence>
<feature type="domain" description="RING-type" evidence="5">
    <location>
        <begin position="106"/>
        <end position="149"/>
    </location>
</feature>
<dbReference type="Proteomes" id="UP000237105">
    <property type="component" value="Unassembled WGS sequence"/>
</dbReference>
<protein>
    <submittedName>
        <fullName evidence="6">43kDa postsynaptic protein</fullName>
    </submittedName>
</protein>
<dbReference type="GO" id="GO:0016567">
    <property type="term" value="P:protein ubiquitination"/>
    <property type="evidence" value="ECO:0007669"/>
    <property type="project" value="TreeGrafter"/>
</dbReference>
<keyword evidence="7" id="KW-1185">Reference proteome</keyword>
<dbReference type="EMBL" id="JXTB01000025">
    <property type="protein sequence ID" value="PON75181.1"/>
    <property type="molecule type" value="Genomic_DNA"/>
</dbReference>
<dbReference type="InterPro" id="IPR001841">
    <property type="entry name" value="Znf_RING"/>
</dbReference>
<name>A0A2P5DPG6_PARAD</name>
<evidence type="ECO:0000313" key="7">
    <source>
        <dbReference type="Proteomes" id="UP000237105"/>
    </source>
</evidence>
<proteinExistence type="predicted"/>
<dbReference type="OrthoDB" id="8062037at2759"/>
<dbReference type="GO" id="GO:0061630">
    <property type="term" value="F:ubiquitin protein ligase activity"/>
    <property type="evidence" value="ECO:0007669"/>
    <property type="project" value="TreeGrafter"/>
</dbReference>
<keyword evidence="2 4" id="KW-0863">Zinc-finger</keyword>
<dbReference type="PANTHER" id="PTHR45969:SF9">
    <property type="entry name" value="RING-TYPE DOMAIN-CONTAINING PROTEIN"/>
    <property type="match status" value="1"/>
</dbReference>
<dbReference type="PANTHER" id="PTHR45969">
    <property type="entry name" value="RING ZINC FINGER PROTEIN-RELATED"/>
    <property type="match status" value="1"/>
</dbReference>
<sequence>MICLVVSQSRFCMATIVFYTCIWIPLVQLKNALLGLLGNIIFFTCQQPLIESSSDSVNVNAQPWLPVSRFVDSKPSQSSTSSSSRGCRSRNDVVCGQQEVDHEETCSICLVEFEMEDVVSQLSKCRHVFHVKCIESWLDSNHFTCPLCRSSFLHNPNPNSHSKPAVSDTIDPYTPSYLGYSWH</sequence>
<evidence type="ECO:0000256" key="4">
    <source>
        <dbReference type="PROSITE-ProRule" id="PRU00175"/>
    </source>
</evidence>
<evidence type="ECO:0000313" key="6">
    <source>
        <dbReference type="EMBL" id="PON75181.1"/>
    </source>
</evidence>
<evidence type="ECO:0000256" key="2">
    <source>
        <dbReference type="ARBA" id="ARBA00022771"/>
    </source>
</evidence>
<dbReference type="Gene3D" id="3.30.40.10">
    <property type="entry name" value="Zinc/RING finger domain, C3HC4 (zinc finger)"/>
    <property type="match status" value="1"/>
</dbReference>
<dbReference type="AlphaFoldDB" id="A0A2P5DPG6"/>
<gene>
    <name evidence="6" type="ORF">PanWU01x14_045330</name>
</gene>
<dbReference type="InterPro" id="IPR013083">
    <property type="entry name" value="Znf_RING/FYVE/PHD"/>
</dbReference>
<reference evidence="7" key="1">
    <citation type="submission" date="2016-06" db="EMBL/GenBank/DDBJ databases">
        <title>Parallel loss of symbiosis genes in relatives of nitrogen-fixing non-legume Parasponia.</title>
        <authorList>
            <person name="Van Velzen R."/>
            <person name="Holmer R."/>
            <person name="Bu F."/>
            <person name="Rutten L."/>
            <person name="Van Zeijl A."/>
            <person name="Liu W."/>
            <person name="Santuari L."/>
            <person name="Cao Q."/>
            <person name="Sharma T."/>
            <person name="Shen D."/>
            <person name="Roswanjaya Y."/>
            <person name="Wardhani T."/>
            <person name="Kalhor M.S."/>
            <person name="Jansen J."/>
            <person name="Van den Hoogen J."/>
            <person name="Gungor B."/>
            <person name="Hartog M."/>
            <person name="Hontelez J."/>
            <person name="Verver J."/>
            <person name="Yang W.-C."/>
            <person name="Schijlen E."/>
            <person name="Repin R."/>
            <person name="Schilthuizen M."/>
            <person name="Schranz E."/>
            <person name="Heidstra R."/>
            <person name="Miyata K."/>
            <person name="Fedorova E."/>
            <person name="Kohlen W."/>
            <person name="Bisseling T."/>
            <person name="Smit S."/>
            <person name="Geurts R."/>
        </authorList>
    </citation>
    <scope>NUCLEOTIDE SEQUENCE [LARGE SCALE GENOMIC DNA]</scope>
    <source>
        <strain evidence="7">cv. WU1-14</strain>
    </source>
</reference>
<dbReference type="GO" id="GO:0008270">
    <property type="term" value="F:zinc ion binding"/>
    <property type="evidence" value="ECO:0007669"/>
    <property type="project" value="UniProtKB-KW"/>
</dbReference>
<dbReference type="SUPFAM" id="SSF57850">
    <property type="entry name" value="RING/U-box"/>
    <property type="match status" value="1"/>
</dbReference>
<organism evidence="6 7">
    <name type="scientific">Parasponia andersonii</name>
    <name type="common">Sponia andersonii</name>
    <dbReference type="NCBI Taxonomy" id="3476"/>
    <lineage>
        <taxon>Eukaryota</taxon>
        <taxon>Viridiplantae</taxon>
        <taxon>Streptophyta</taxon>
        <taxon>Embryophyta</taxon>
        <taxon>Tracheophyta</taxon>
        <taxon>Spermatophyta</taxon>
        <taxon>Magnoliopsida</taxon>
        <taxon>eudicotyledons</taxon>
        <taxon>Gunneridae</taxon>
        <taxon>Pentapetalae</taxon>
        <taxon>rosids</taxon>
        <taxon>fabids</taxon>
        <taxon>Rosales</taxon>
        <taxon>Cannabaceae</taxon>
        <taxon>Parasponia</taxon>
    </lineage>
</organism>
<evidence type="ECO:0000259" key="5">
    <source>
        <dbReference type="PROSITE" id="PS50089"/>
    </source>
</evidence>
<evidence type="ECO:0000256" key="1">
    <source>
        <dbReference type="ARBA" id="ARBA00022723"/>
    </source>
</evidence>
<keyword evidence="3" id="KW-0862">Zinc</keyword>
<dbReference type="PROSITE" id="PS50089">
    <property type="entry name" value="ZF_RING_2"/>
    <property type="match status" value="1"/>
</dbReference>
<keyword evidence="1" id="KW-0479">Metal-binding</keyword>
<dbReference type="SMART" id="SM00184">
    <property type="entry name" value="RING"/>
    <property type="match status" value="1"/>
</dbReference>